<comment type="similarity">
    <text evidence="2">Belongs to the branched chain amino acid transporter family.</text>
</comment>
<feature type="transmembrane region" description="Helical" evidence="9">
    <location>
        <begin position="270"/>
        <end position="294"/>
    </location>
</feature>
<feature type="transmembrane region" description="Helical" evidence="9">
    <location>
        <begin position="361"/>
        <end position="384"/>
    </location>
</feature>
<keyword evidence="11" id="KW-1185">Reference proteome</keyword>
<evidence type="ECO:0000256" key="5">
    <source>
        <dbReference type="ARBA" id="ARBA00022692"/>
    </source>
</evidence>
<evidence type="ECO:0000256" key="4">
    <source>
        <dbReference type="ARBA" id="ARBA00022475"/>
    </source>
</evidence>
<feature type="transmembrane region" description="Helical" evidence="9">
    <location>
        <begin position="226"/>
        <end position="250"/>
    </location>
</feature>
<proteinExistence type="inferred from homology"/>
<keyword evidence="7 9" id="KW-1133">Transmembrane helix</keyword>
<evidence type="ECO:0000313" key="11">
    <source>
        <dbReference type="Proteomes" id="UP001354989"/>
    </source>
</evidence>
<feature type="transmembrane region" description="Helical" evidence="9">
    <location>
        <begin position="145"/>
        <end position="166"/>
    </location>
</feature>
<feature type="transmembrane region" description="Helical" evidence="9">
    <location>
        <begin position="116"/>
        <end position="133"/>
    </location>
</feature>
<keyword evidence="5 9" id="KW-0812">Transmembrane</keyword>
<feature type="transmembrane region" description="Helical" evidence="9">
    <location>
        <begin position="396"/>
        <end position="415"/>
    </location>
</feature>
<reference evidence="10 11" key="1">
    <citation type="submission" date="2021-12" db="EMBL/GenBank/DDBJ databases">
        <title>Genome sequencing of bacteria with rrn-lacking chromosome and rrn-plasmid.</title>
        <authorList>
            <person name="Anda M."/>
            <person name="Iwasaki W."/>
        </authorList>
    </citation>
    <scope>NUCLEOTIDE SEQUENCE [LARGE SCALE GENOMIC DNA]</scope>
    <source>
        <strain evidence="10 11">NBRC 101262</strain>
    </source>
</reference>
<dbReference type="PANTHER" id="PTHR30588">
    <property type="entry name" value="BRANCHED-CHAIN AMINO ACID TRANSPORT SYSTEM 2 CARRIER PROTEIN"/>
    <property type="match status" value="1"/>
</dbReference>
<dbReference type="PANTHER" id="PTHR30588:SF0">
    <property type="entry name" value="BRANCHED-CHAIN AMINO ACID PERMEASE BRNQ"/>
    <property type="match status" value="1"/>
</dbReference>
<keyword evidence="8 9" id="KW-0472">Membrane</keyword>
<evidence type="ECO:0000256" key="6">
    <source>
        <dbReference type="ARBA" id="ARBA00022970"/>
    </source>
</evidence>
<name>A0ABN6L8D6_9BACT</name>
<evidence type="ECO:0000256" key="7">
    <source>
        <dbReference type="ARBA" id="ARBA00022989"/>
    </source>
</evidence>
<feature type="transmembrane region" description="Helical" evidence="9">
    <location>
        <begin position="186"/>
        <end position="205"/>
    </location>
</feature>
<dbReference type="NCBIfam" id="TIGR00796">
    <property type="entry name" value="livcs"/>
    <property type="match status" value="1"/>
</dbReference>
<feature type="transmembrane region" description="Helical" evidence="9">
    <location>
        <begin position="9"/>
        <end position="27"/>
    </location>
</feature>
<evidence type="ECO:0000256" key="1">
    <source>
        <dbReference type="ARBA" id="ARBA00004651"/>
    </source>
</evidence>
<dbReference type="EMBL" id="AP025292">
    <property type="protein sequence ID" value="BDC99459.1"/>
    <property type="molecule type" value="Genomic_DNA"/>
</dbReference>
<comment type="subcellular location">
    <subcellularLocation>
        <location evidence="1">Cell membrane</location>
        <topology evidence="1">Multi-pass membrane protein</topology>
    </subcellularLocation>
</comment>
<evidence type="ECO:0000313" key="10">
    <source>
        <dbReference type="EMBL" id="BDC99459.1"/>
    </source>
</evidence>
<sequence length="426" mass="45437">MNALKKDTLVAGLALFAMFFGAGNLIFPPSIGFNTGSAWVWSLLGFLITGVGLILLGIIAVAKSGGTVDTFSQRVTPWFGKLLGTLIILAIGPMLAIPRTGAVTYELAFAPHFEVAIQPVTAVFFLITIIFAIKPTGIIDRIGQILAPVLVVAMAAIVIYGIIKPIGTPIDLPTSAPFSKGFTDGYQTMDVLAAILFGGLTFAALKNKGYNTFQQQMNITVKAGMIAAAGLVFIYGGLLYIGATASGVFPKDITTSALLLGVVNHILGKPGMVLIAIAITFACLTTSVGLTATVGEFFHKLSSGKIPYAALVVATSLFSWYFSTKGVDELIKFAVPVLSILYPVTIALIFLNLLGNHLPDWAFKVTTWVTLAMSIFSQIISALSLNLDLLQHLQNYLPFVIYPALTIMVLFLFISNQQKGISFTKN</sequence>
<accession>A0ABN6L8D6</accession>
<dbReference type="Pfam" id="PF05525">
    <property type="entry name" value="Branch_AA_trans"/>
    <property type="match status" value="1"/>
</dbReference>
<dbReference type="InterPro" id="IPR004685">
    <property type="entry name" value="Brnchd-chn_aa_trnsp_Livcs"/>
</dbReference>
<keyword evidence="6" id="KW-0029">Amino-acid transport</keyword>
<evidence type="ECO:0000256" key="8">
    <source>
        <dbReference type="ARBA" id="ARBA00023136"/>
    </source>
</evidence>
<evidence type="ECO:0000256" key="2">
    <source>
        <dbReference type="ARBA" id="ARBA00008540"/>
    </source>
</evidence>
<dbReference type="RefSeq" id="WP_338396808.1">
    <property type="nucleotide sequence ID" value="NZ_AP025292.1"/>
</dbReference>
<evidence type="ECO:0000256" key="3">
    <source>
        <dbReference type="ARBA" id="ARBA00022448"/>
    </source>
</evidence>
<keyword evidence="3" id="KW-0813">Transport</keyword>
<feature type="transmembrane region" description="Helical" evidence="9">
    <location>
        <begin position="39"/>
        <end position="62"/>
    </location>
</feature>
<feature type="transmembrane region" description="Helical" evidence="9">
    <location>
        <begin position="334"/>
        <end position="354"/>
    </location>
</feature>
<feature type="transmembrane region" description="Helical" evidence="9">
    <location>
        <begin position="78"/>
        <end position="96"/>
    </location>
</feature>
<feature type="transmembrane region" description="Helical" evidence="9">
    <location>
        <begin position="306"/>
        <end position="322"/>
    </location>
</feature>
<evidence type="ECO:0000256" key="9">
    <source>
        <dbReference type="SAM" id="Phobius"/>
    </source>
</evidence>
<organism evidence="10 11">
    <name type="scientific">Persicobacter psychrovividus</name>
    <dbReference type="NCBI Taxonomy" id="387638"/>
    <lineage>
        <taxon>Bacteria</taxon>
        <taxon>Pseudomonadati</taxon>
        <taxon>Bacteroidota</taxon>
        <taxon>Cytophagia</taxon>
        <taxon>Cytophagales</taxon>
        <taxon>Persicobacteraceae</taxon>
        <taxon>Persicobacter</taxon>
    </lineage>
</organism>
<protein>
    <submittedName>
        <fullName evidence="10">Branched-chain amino acid transport system carrier protein</fullName>
    </submittedName>
</protein>
<gene>
    <name evidence="10" type="ORF">PEPS_17400</name>
</gene>
<keyword evidence="4" id="KW-1003">Cell membrane</keyword>
<dbReference type="Proteomes" id="UP001354989">
    <property type="component" value="Chromosome"/>
</dbReference>